<proteinExistence type="inferred from homology"/>
<evidence type="ECO:0000256" key="7">
    <source>
        <dbReference type="SAM" id="MobiDB-lite"/>
    </source>
</evidence>
<evidence type="ECO:0000313" key="9">
    <source>
        <dbReference type="EMBL" id="CAG8180907.1"/>
    </source>
</evidence>
<dbReference type="Proteomes" id="UP000191691">
    <property type="component" value="Unassembled WGS sequence"/>
</dbReference>
<evidence type="ECO:0000256" key="6">
    <source>
        <dbReference type="ARBA" id="ARBA00034311"/>
    </source>
</evidence>
<keyword evidence="3" id="KW-0186">Copper</keyword>
<evidence type="ECO:0000256" key="4">
    <source>
        <dbReference type="ARBA" id="ARBA00023157"/>
    </source>
</evidence>
<dbReference type="InterPro" id="IPR004302">
    <property type="entry name" value="Cellulose/chitin-bd_N"/>
</dbReference>
<evidence type="ECO:0000313" key="10">
    <source>
        <dbReference type="EMBL" id="OQE89840.1"/>
    </source>
</evidence>
<gene>
    <name evidence="10" type="ORF">PENNAL_c0013G08958</name>
    <name evidence="9" type="ORF">PNAL_LOCUS6931</name>
</gene>
<dbReference type="Gene3D" id="2.70.50.70">
    <property type="match status" value="1"/>
</dbReference>
<dbReference type="EMBL" id="MOOB01000013">
    <property type="protein sequence ID" value="OQE89840.1"/>
    <property type="molecule type" value="Genomic_DNA"/>
</dbReference>
<reference evidence="9" key="3">
    <citation type="submission" date="2021-07" db="EMBL/GenBank/DDBJ databases">
        <authorList>
            <person name="Branca A.L. A."/>
        </authorList>
    </citation>
    <scope>NUCLEOTIDE SEQUENCE</scope>
</reference>
<keyword evidence="5" id="KW-0325">Glycoprotein</keyword>
<dbReference type="PANTHER" id="PTHR36575:SF2">
    <property type="entry name" value="CHITIN-BINDING TYPE-4 DOMAIN-CONTAINING PROTEIN-RELATED"/>
    <property type="match status" value="1"/>
</dbReference>
<protein>
    <recommendedName>
        <fullName evidence="8">Chitin-binding type-4 domain-containing protein</fullName>
    </recommendedName>
</protein>
<dbReference type="OMA" id="FWATPDF"/>
<evidence type="ECO:0000256" key="2">
    <source>
        <dbReference type="ARBA" id="ARBA00022723"/>
    </source>
</evidence>
<name>A0A1V6YQY2_PENNA</name>
<comment type="caution">
    <text evidence="10">The sequence shown here is derived from an EMBL/GenBank/DDBJ whole genome shotgun (WGS) entry which is preliminary data.</text>
</comment>
<accession>A0A1V6YQY2</accession>
<reference evidence="11" key="2">
    <citation type="journal article" date="2017" name="Nat. Microbiol.">
        <title>Global analysis of biosynthetic gene clusters reveals vast potential of secondary metabolite production in Penicillium species.</title>
        <authorList>
            <person name="Nielsen J.C."/>
            <person name="Grijseels S."/>
            <person name="Prigent S."/>
            <person name="Ji B."/>
            <person name="Dainat J."/>
            <person name="Nielsen K.F."/>
            <person name="Frisvad J.C."/>
            <person name="Workman M."/>
            <person name="Nielsen J."/>
        </authorList>
    </citation>
    <scope>NUCLEOTIDE SEQUENCE [LARGE SCALE GENOMIC DNA]</scope>
    <source>
        <strain evidence="11">IBT 13039</strain>
    </source>
</reference>
<evidence type="ECO:0000256" key="1">
    <source>
        <dbReference type="ARBA" id="ARBA00001973"/>
    </source>
</evidence>
<keyword evidence="2" id="KW-0479">Metal-binding</keyword>
<reference evidence="10" key="1">
    <citation type="submission" date="2016-10" db="EMBL/GenBank/DDBJ databases">
        <title>Uncovering the secondary metabolism of Penicillium species provides insights into the evolution of 6-MSA pathways.</title>
        <authorList>
            <person name="Nielsen J.C."/>
            <person name="Nielsen J."/>
        </authorList>
    </citation>
    <scope>NUCLEOTIDE SEQUENCE [LARGE SCALE GENOMIC DNA]</scope>
    <source>
        <strain evidence="10">IBT 13039</strain>
    </source>
</reference>
<evidence type="ECO:0000256" key="5">
    <source>
        <dbReference type="ARBA" id="ARBA00023180"/>
    </source>
</evidence>
<dbReference type="PANTHER" id="PTHR36575">
    <property type="entry name" value="BINDING PROTEIN, PUTATIVE (AFU_ORTHOLOGUE AFUA_1G14430)-RELATED"/>
    <property type="match status" value="1"/>
</dbReference>
<evidence type="ECO:0000313" key="11">
    <source>
        <dbReference type="Proteomes" id="UP000191691"/>
    </source>
</evidence>
<feature type="domain" description="Chitin-binding type-4" evidence="8">
    <location>
        <begin position="81"/>
        <end position="250"/>
    </location>
</feature>
<evidence type="ECO:0000259" key="8">
    <source>
        <dbReference type="Pfam" id="PF03067"/>
    </source>
</evidence>
<feature type="region of interest" description="Disordered" evidence="7">
    <location>
        <begin position="302"/>
        <end position="323"/>
    </location>
</feature>
<dbReference type="AlphaFoldDB" id="A0A1V6YQY2"/>
<dbReference type="OrthoDB" id="120613at2759"/>
<dbReference type="GO" id="GO:0046872">
    <property type="term" value="F:metal ion binding"/>
    <property type="evidence" value="ECO:0007669"/>
    <property type="project" value="UniProtKB-KW"/>
</dbReference>
<keyword evidence="11" id="KW-1185">Reference proteome</keyword>
<comment type="similarity">
    <text evidence="6">Belongs to the polysaccharide monooxygenase AA13 family.</text>
</comment>
<evidence type="ECO:0000256" key="3">
    <source>
        <dbReference type="ARBA" id="ARBA00023008"/>
    </source>
</evidence>
<keyword evidence="4" id="KW-1015">Disulfide bond</keyword>
<organism evidence="10 11">
    <name type="scientific">Penicillium nalgiovense</name>
    <dbReference type="NCBI Taxonomy" id="60175"/>
    <lineage>
        <taxon>Eukaryota</taxon>
        <taxon>Fungi</taxon>
        <taxon>Dikarya</taxon>
        <taxon>Ascomycota</taxon>
        <taxon>Pezizomycotina</taxon>
        <taxon>Eurotiomycetes</taxon>
        <taxon>Eurotiomycetidae</taxon>
        <taxon>Eurotiales</taxon>
        <taxon>Aspergillaceae</taxon>
        <taxon>Penicillium</taxon>
    </lineage>
</organism>
<dbReference type="Proteomes" id="UP001153461">
    <property type="component" value="Unassembled WGS sequence"/>
</dbReference>
<comment type="cofactor">
    <cofactor evidence="1">
        <name>Cu(2+)</name>
        <dbReference type="ChEBI" id="CHEBI:29036"/>
    </cofactor>
</comment>
<dbReference type="EMBL" id="CAJVNV010000377">
    <property type="protein sequence ID" value="CAG8180907.1"/>
    <property type="molecule type" value="Genomic_DNA"/>
</dbReference>
<dbReference type="Pfam" id="PF03067">
    <property type="entry name" value="LPMO_10"/>
    <property type="match status" value="1"/>
</dbReference>
<sequence length="350" mass="37222">MPRDRPVQHAGQSFLNFHSHPHSFILRFDTVQTFIHQVYIHSSVRFTDHFHSLLDIPNSSNMKQFTSALAIASIVSLVNGHGFVTSPKARQPGTAMGDACGQQVLSNQKSDKYGNIQGELQVASSQNDYKADECDVWLCKGYKFADNKENVQSYKAGQKVDFTVEIRAPHTGVANVSVVDTASNKVIGKPLISWDEYASTATGVTDDQENFSVTIPDDLGSQCATAGDCVLQWYWFAESIDQTYESCVDFTLGGSGGAAPVESSASSTSSATEIAVTSAPSVAVQTPTTAAVQPTTLATTARQSATSAASQVPTASAVPPASASDLPFPTDSATDVLTWLQALLGNLMGN</sequence>
<dbReference type="InterPro" id="IPR052282">
    <property type="entry name" value="Starch-active_LPMO"/>
</dbReference>